<proteinExistence type="predicted"/>
<feature type="compositionally biased region" description="Basic and acidic residues" evidence="1">
    <location>
        <begin position="317"/>
        <end position="328"/>
    </location>
</feature>
<dbReference type="Proteomes" id="UP000683925">
    <property type="component" value="Unassembled WGS sequence"/>
</dbReference>
<accession>A0A8S1U3Q9</accession>
<dbReference type="AlphaFoldDB" id="A0A8S1U3Q9"/>
<keyword evidence="3" id="KW-1185">Reference proteome</keyword>
<gene>
    <name evidence="2" type="ORF">POCTA_138.1.T0370193</name>
</gene>
<feature type="region of interest" description="Disordered" evidence="1">
    <location>
        <begin position="313"/>
        <end position="354"/>
    </location>
</feature>
<comment type="caution">
    <text evidence="2">The sequence shown here is derived from an EMBL/GenBank/DDBJ whole genome shotgun (WGS) entry which is preliminary data.</text>
</comment>
<evidence type="ECO:0000256" key="1">
    <source>
        <dbReference type="SAM" id="MobiDB-lite"/>
    </source>
</evidence>
<dbReference type="OrthoDB" id="10551920at2759"/>
<dbReference type="OMA" id="KQTINAH"/>
<protein>
    <submittedName>
        <fullName evidence="2">Uncharacterized protein</fullName>
    </submittedName>
</protein>
<evidence type="ECO:0000313" key="3">
    <source>
        <dbReference type="Proteomes" id="UP000683925"/>
    </source>
</evidence>
<evidence type="ECO:0000313" key="2">
    <source>
        <dbReference type="EMBL" id="CAD8159815.1"/>
    </source>
</evidence>
<sequence>MLLFKSKDPKTTVICLHNLSLDDNQAQICQSICNTTTMFDLILILKNRFGQNKKIYLYTSRINLFNGDLNTYVWNILAEENLKTIYFQIEDIQCQYDQKRINNNQSFQQSSINFQLGAESTNNRTYISQLNSQTKRYEDILIKQTINAHQNDYSQNESNIYQTDNQIQLQDGTMNGNQNDSDIWNDFQLLQKQNVILQSKFKTFEKENQKLKKQNEELQKVCDEQKQEIQNLRSQLEINQEDLNIQSTQQKDQIINLTNENLNLKKQIQTQQENEKIFKNNRFNQFKEIQDLNKQIIAKDDEINKLKEQLQTFLNRNETDQPKAERQKRGQKVGYQQNVNSTQLNQKDNQGFDYNRLDQNLDEEQIKKQSKSKQQQQQQQKQFQEIAQKEQTVQQQKSKLIIQEVEQKDEYLTQCGHKVQSKRLQSEIRAANYLKRPPECPQCYQIIDLEQLYNQLNSNVQLETTMQKSEDPRKIQKV</sequence>
<dbReference type="EMBL" id="CAJJDP010000037">
    <property type="protein sequence ID" value="CAD8159815.1"/>
    <property type="molecule type" value="Genomic_DNA"/>
</dbReference>
<feature type="compositionally biased region" description="Polar residues" evidence="1">
    <location>
        <begin position="334"/>
        <end position="349"/>
    </location>
</feature>
<name>A0A8S1U3Q9_PAROT</name>
<reference evidence="2" key="1">
    <citation type="submission" date="2021-01" db="EMBL/GenBank/DDBJ databases">
        <authorList>
            <consortium name="Genoscope - CEA"/>
            <person name="William W."/>
        </authorList>
    </citation>
    <scope>NUCLEOTIDE SEQUENCE</scope>
</reference>
<organism evidence="2 3">
    <name type="scientific">Paramecium octaurelia</name>
    <dbReference type="NCBI Taxonomy" id="43137"/>
    <lineage>
        <taxon>Eukaryota</taxon>
        <taxon>Sar</taxon>
        <taxon>Alveolata</taxon>
        <taxon>Ciliophora</taxon>
        <taxon>Intramacronucleata</taxon>
        <taxon>Oligohymenophorea</taxon>
        <taxon>Peniculida</taxon>
        <taxon>Parameciidae</taxon>
        <taxon>Paramecium</taxon>
    </lineage>
</organism>